<evidence type="ECO:0000256" key="4">
    <source>
        <dbReference type="ARBA" id="ARBA00022691"/>
    </source>
</evidence>
<dbReference type="InterPro" id="IPR003333">
    <property type="entry name" value="CMAS"/>
</dbReference>
<evidence type="ECO:0000256" key="1">
    <source>
        <dbReference type="ARBA" id="ARBA00010815"/>
    </source>
</evidence>
<evidence type="ECO:0000313" key="8">
    <source>
        <dbReference type="Proteomes" id="UP000608024"/>
    </source>
</evidence>
<dbReference type="InterPro" id="IPR020803">
    <property type="entry name" value="MeTfrase_dom"/>
</dbReference>
<dbReference type="InterPro" id="IPR029063">
    <property type="entry name" value="SAM-dependent_MTases_sf"/>
</dbReference>
<dbReference type="GO" id="GO:0032259">
    <property type="term" value="P:methylation"/>
    <property type="evidence" value="ECO:0007669"/>
    <property type="project" value="UniProtKB-KW"/>
</dbReference>
<evidence type="ECO:0000256" key="2">
    <source>
        <dbReference type="ARBA" id="ARBA00022603"/>
    </source>
</evidence>
<dbReference type="PANTHER" id="PTHR43667">
    <property type="entry name" value="CYCLOPROPANE-FATTY-ACYL-PHOSPHOLIPID SYNTHASE"/>
    <property type="match status" value="1"/>
</dbReference>
<evidence type="ECO:0000256" key="3">
    <source>
        <dbReference type="ARBA" id="ARBA00022679"/>
    </source>
</evidence>
<keyword evidence="2" id="KW-0489">Methyltransferase</keyword>
<keyword evidence="8" id="KW-1185">Reference proteome</keyword>
<keyword evidence="3" id="KW-0808">Transferase</keyword>
<comment type="caution">
    <text evidence="7">The sequence shown here is derived from an EMBL/GenBank/DDBJ whole genome shotgun (WGS) entry which is preliminary data.</text>
</comment>
<organism evidence="7 8">
    <name type="scientific">Streptomyces longispororuber</name>
    <dbReference type="NCBI Taxonomy" id="68230"/>
    <lineage>
        <taxon>Bacteria</taxon>
        <taxon>Bacillati</taxon>
        <taxon>Actinomycetota</taxon>
        <taxon>Actinomycetes</taxon>
        <taxon>Kitasatosporales</taxon>
        <taxon>Streptomycetaceae</taxon>
        <taxon>Streptomyces</taxon>
    </lineage>
</organism>
<dbReference type="PANTHER" id="PTHR43667:SF1">
    <property type="entry name" value="CYCLOPROPANE-FATTY-ACYL-PHOSPHOLIPID SYNTHASE"/>
    <property type="match status" value="1"/>
</dbReference>
<dbReference type="Pfam" id="PF02353">
    <property type="entry name" value="CMAS"/>
    <property type="match status" value="1"/>
</dbReference>
<reference evidence="7" key="2">
    <citation type="submission" date="2020-09" db="EMBL/GenBank/DDBJ databases">
        <authorList>
            <person name="Sun Q."/>
            <person name="Ohkuma M."/>
        </authorList>
    </citation>
    <scope>NUCLEOTIDE SEQUENCE</scope>
    <source>
        <strain evidence="7">JCM 4784</strain>
    </source>
</reference>
<dbReference type="EMBL" id="BNBT01000141">
    <property type="protein sequence ID" value="GHE85869.1"/>
    <property type="molecule type" value="Genomic_DNA"/>
</dbReference>
<dbReference type="CDD" id="cd02440">
    <property type="entry name" value="AdoMet_MTases"/>
    <property type="match status" value="1"/>
</dbReference>
<evidence type="ECO:0000259" key="6">
    <source>
        <dbReference type="SMART" id="SM00828"/>
    </source>
</evidence>
<dbReference type="SUPFAM" id="SSF53335">
    <property type="entry name" value="S-adenosyl-L-methionine-dependent methyltransferases"/>
    <property type="match status" value="1"/>
</dbReference>
<keyword evidence="5" id="KW-0443">Lipid metabolism</keyword>
<reference evidence="7" key="1">
    <citation type="journal article" date="2014" name="Int. J. Syst. Evol. Microbiol.">
        <title>Complete genome sequence of Corynebacterium casei LMG S-19264T (=DSM 44701T), isolated from a smear-ripened cheese.</title>
        <authorList>
            <consortium name="US DOE Joint Genome Institute (JGI-PGF)"/>
            <person name="Walter F."/>
            <person name="Albersmeier A."/>
            <person name="Kalinowski J."/>
            <person name="Ruckert C."/>
        </authorList>
    </citation>
    <scope>NUCLEOTIDE SEQUENCE</scope>
    <source>
        <strain evidence="7">JCM 4784</strain>
    </source>
</reference>
<comment type="similarity">
    <text evidence="1">Belongs to the CFA/CMAS family.</text>
</comment>
<evidence type="ECO:0000313" key="7">
    <source>
        <dbReference type="EMBL" id="GHE85869.1"/>
    </source>
</evidence>
<dbReference type="Proteomes" id="UP000608024">
    <property type="component" value="Unassembled WGS sequence"/>
</dbReference>
<accession>A0A919A3Y0</accession>
<sequence length="432" mass="48359">MQDAASRLKDIAEQVLGAPLPVRVRAWDGSEAGPPGTPVLVVRHRRALRRLLWKPGELGLARAWVAGDLDVEGDLYRALDLLAEFIWERGEDAPGLVDSLRDPQVRAAARSLLALAAPFVPPPVPREEMRRHGRLHRHTKGSDRQAVSHHYDVGNDFYALVLGPSMVYSCAYWATPEATLEDAQRDKLELVCRKLGLRPGMRLLDVGCGWGSMAVHAAREHGVRVVGVTLSREQAAYARKRVAEEGLTDRVEIRVQDYRDVRDGPYDAISSIGMAEHVGAERYLEYASDLYRLLAPGGRLLNHQIARRPLRDESAYSVDEFIDAYVFPDGELAPLGTTVSLLERAGFEVRDVEALREHYAHTLRHWVANLEAHWPEGVRLTSPARARIWRLYMAASALAFERNRIGVNQVLAVRTPENGESGLPLRAREWRA</sequence>
<gene>
    <name evidence="7" type="ORF">GCM10018785_61980</name>
</gene>
<dbReference type="GO" id="GO:0008168">
    <property type="term" value="F:methyltransferase activity"/>
    <property type="evidence" value="ECO:0007669"/>
    <property type="project" value="UniProtKB-KW"/>
</dbReference>
<dbReference type="PIRSF" id="PIRSF003085">
    <property type="entry name" value="CMAS"/>
    <property type="match status" value="1"/>
</dbReference>
<dbReference type="GO" id="GO:0008610">
    <property type="term" value="P:lipid biosynthetic process"/>
    <property type="evidence" value="ECO:0007669"/>
    <property type="project" value="InterPro"/>
</dbReference>
<feature type="domain" description="Polyketide synthase-like methyltransferase" evidence="6">
    <location>
        <begin position="157"/>
        <end position="412"/>
    </location>
</feature>
<dbReference type="AlphaFoldDB" id="A0A919A3Y0"/>
<dbReference type="SMART" id="SM00828">
    <property type="entry name" value="PKS_MT"/>
    <property type="match status" value="1"/>
</dbReference>
<keyword evidence="4" id="KW-0949">S-adenosyl-L-methionine</keyword>
<evidence type="ECO:0000256" key="5">
    <source>
        <dbReference type="ARBA" id="ARBA00023098"/>
    </source>
</evidence>
<dbReference type="InterPro" id="IPR050723">
    <property type="entry name" value="CFA/CMAS"/>
</dbReference>
<proteinExistence type="inferred from homology"/>
<dbReference type="Gene3D" id="3.40.50.150">
    <property type="entry name" value="Vaccinia Virus protein VP39"/>
    <property type="match status" value="1"/>
</dbReference>
<protein>
    <submittedName>
        <fullName evidence="7">Cyclopropane-fatty-acyl-phospholipid synthase</fullName>
    </submittedName>
</protein>
<name>A0A919A3Y0_9ACTN</name>
<dbReference type="RefSeq" id="WP_190139435.1">
    <property type="nucleotide sequence ID" value="NZ_BNBT01000141.1"/>
</dbReference>